<comment type="caution">
    <text evidence="6">The sequence shown here is derived from an EMBL/GenBank/DDBJ whole genome shotgun (WGS) entry which is preliminary data.</text>
</comment>
<dbReference type="SMART" id="SM00420">
    <property type="entry name" value="HTH_DEOR"/>
    <property type="match status" value="1"/>
</dbReference>
<dbReference type="PROSITE" id="PS00894">
    <property type="entry name" value="HTH_DEOR_1"/>
    <property type="match status" value="1"/>
</dbReference>
<name>A0A1W0CVN7_9NEIS</name>
<protein>
    <submittedName>
        <fullName evidence="6">DeoR family transcriptional regulator</fullName>
    </submittedName>
</protein>
<keyword evidence="1" id="KW-0678">Repressor</keyword>
<dbReference type="SUPFAM" id="SSF100950">
    <property type="entry name" value="NagB/RpiA/CoA transferase-like"/>
    <property type="match status" value="1"/>
</dbReference>
<dbReference type="InterPro" id="IPR001034">
    <property type="entry name" value="DeoR_HTH"/>
</dbReference>
<dbReference type="PANTHER" id="PTHR30363">
    <property type="entry name" value="HTH-TYPE TRANSCRIPTIONAL REGULATOR SRLR-RELATED"/>
    <property type="match status" value="1"/>
</dbReference>
<dbReference type="Proteomes" id="UP000192721">
    <property type="component" value="Unassembled WGS sequence"/>
</dbReference>
<dbReference type="AlphaFoldDB" id="A0A1W0CVN7"/>
<feature type="domain" description="HTH deoR-type" evidence="5">
    <location>
        <begin position="19"/>
        <end position="74"/>
    </location>
</feature>
<dbReference type="Pfam" id="PF00455">
    <property type="entry name" value="DeoRC"/>
    <property type="match status" value="1"/>
</dbReference>
<organism evidence="6 7">
    <name type="scientific">Chromobacterium haemolyticum</name>
    <dbReference type="NCBI Taxonomy" id="394935"/>
    <lineage>
        <taxon>Bacteria</taxon>
        <taxon>Pseudomonadati</taxon>
        <taxon>Pseudomonadota</taxon>
        <taxon>Betaproteobacteria</taxon>
        <taxon>Neisseriales</taxon>
        <taxon>Chromobacteriaceae</taxon>
        <taxon>Chromobacterium</taxon>
    </lineage>
</organism>
<accession>A0A1W0CVN7</accession>
<evidence type="ECO:0000256" key="3">
    <source>
        <dbReference type="ARBA" id="ARBA00023125"/>
    </source>
</evidence>
<dbReference type="Gene3D" id="1.10.10.10">
    <property type="entry name" value="Winged helix-like DNA-binding domain superfamily/Winged helix DNA-binding domain"/>
    <property type="match status" value="1"/>
</dbReference>
<evidence type="ECO:0000256" key="2">
    <source>
        <dbReference type="ARBA" id="ARBA00023015"/>
    </source>
</evidence>
<evidence type="ECO:0000256" key="4">
    <source>
        <dbReference type="ARBA" id="ARBA00023163"/>
    </source>
</evidence>
<dbReference type="PANTHER" id="PTHR30363:SF4">
    <property type="entry name" value="GLYCEROL-3-PHOSPHATE REGULON REPRESSOR"/>
    <property type="match status" value="1"/>
</dbReference>
<evidence type="ECO:0000259" key="5">
    <source>
        <dbReference type="PROSITE" id="PS51000"/>
    </source>
</evidence>
<keyword evidence="4" id="KW-0804">Transcription</keyword>
<keyword evidence="3" id="KW-0238">DNA-binding</keyword>
<dbReference type="InterPro" id="IPR014036">
    <property type="entry name" value="DeoR-like_C"/>
</dbReference>
<dbReference type="Gene3D" id="3.40.50.1360">
    <property type="match status" value="1"/>
</dbReference>
<dbReference type="InterPro" id="IPR050313">
    <property type="entry name" value="Carb_Metab_HTH_regulators"/>
</dbReference>
<dbReference type="PROSITE" id="PS51000">
    <property type="entry name" value="HTH_DEOR_2"/>
    <property type="match status" value="1"/>
</dbReference>
<dbReference type="GO" id="GO:0003677">
    <property type="term" value="F:DNA binding"/>
    <property type="evidence" value="ECO:0007669"/>
    <property type="project" value="UniProtKB-KW"/>
</dbReference>
<dbReference type="InterPro" id="IPR036390">
    <property type="entry name" value="WH_DNA-bd_sf"/>
</dbReference>
<gene>
    <name evidence="6" type="ORF">B0T45_12330</name>
</gene>
<dbReference type="PRINTS" id="PR00037">
    <property type="entry name" value="HTHLACR"/>
</dbReference>
<evidence type="ECO:0000313" key="7">
    <source>
        <dbReference type="Proteomes" id="UP000192721"/>
    </source>
</evidence>
<evidence type="ECO:0000313" key="6">
    <source>
        <dbReference type="EMBL" id="OQS38836.1"/>
    </source>
</evidence>
<dbReference type="EMBL" id="MUKV01000014">
    <property type="protein sequence ID" value="OQS38836.1"/>
    <property type="molecule type" value="Genomic_DNA"/>
</dbReference>
<dbReference type="InterPro" id="IPR018356">
    <property type="entry name" value="Tscrpt_reg_HTH_DeoR_CS"/>
</dbReference>
<evidence type="ECO:0000256" key="1">
    <source>
        <dbReference type="ARBA" id="ARBA00022491"/>
    </source>
</evidence>
<keyword evidence="2" id="KW-0805">Transcription regulation</keyword>
<dbReference type="InterPro" id="IPR037171">
    <property type="entry name" value="NagB/RpiA_transferase-like"/>
</dbReference>
<dbReference type="GO" id="GO:0003700">
    <property type="term" value="F:DNA-binding transcription factor activity"/>
    <property type="evidence" value="ECO:0007669"/>
    <property type="project" value="InterPro"/>
</dbReference>
<proteinExistence type="predicted"/>
<dbReference type="SUPFAM" id="SSF46785">
    <property type="entry name" value="Winged helix' DNA-binding domain"/>
    <property type="match status" value="1"/>
</dbReference>
<dbReference type="SMART" id="SM01134">
    <property type="entry name" value="DeoRC"/>
    <property type="match status" value="1"/>
</dbReference>
<dbReference type="Pfam" id="PF08220">
    <property type="entry name" value="HTH_DeoR"/>
    <property type="match status" value="1"/>
</dbReference>
<reference evidence="6 7" key="1">
    <citation type="submission" date="2017-02" db="EMBL/GenBank/DDBJ databases">
        <title>Chromobacterium haemolyticum H5244.</title>
        <authorList>
            <person name="Gulvik C.A."/>
        </authorList>
    </citation>
    <scope>NUCLEOTIDE SEQUENCE [LARGE SCALE GENOMIC DNA]</scope>
    <source>
        <strain evidence="6 7">H5244</strain>
    </source>
</reference>
<dbReference type="InterPro" id="IPR036388">
    <property type="entry name" value="WH-like_DNA-bd_sf"/>
</dbReference>
<sequence>MVSCTFVQFQDISCKYMLTSQRKKVILDALARDGQVLAGELSVEFGVSEDTIRRDLRELASEGLLQRVHGGALPVSPALAPFELRRDIESAAKQRIARQAATMIAPGQTAIIDGGTTSALLVKALPADLRATIVTHSPSVATALAEHPSVEVILIGGRLYKHSIVAVGAAAIEGISRIHADWYFMGVTGVHPMAGLSTGDFEEAAIKRALAARAAETVVLASSSKLNAASPFIIGEITLAQTIVVEKAADRELMKQIEAAGVSVVRA</sequence>